<organism evidence="2 3">
    <name type="scientific">Cercocebus atys</name>
    <name type="common">Sooty mangabey</name>
    <name type="synonym">Cercocebus torquatus atys</name>
    <dbReference type="NCBI Taxonomy" id="9531"/>
    <lineage>
        <taxon>Eukaryota</taxon>
        <taxon>Metazoa</taxon>
        <taxon>Chordata</taxon>
        <taxon>Craniata</taxon>
        <taxon>Vertebrata</taxon>
        <taxon>Euteleostomi</taxon>
        <taxon>Mammalia</taxon>
        <taxon>Eutheria</taxon>
        <taxon>Euarchontoglires</taxon>
        <taxon>Primates</taxon>
        <taxon>Haplorrhini</taxon>
        <taxon>Catarrhini</taxon>
        <taxon>Cercopithecidae</taxon>
        <taxon>Cercopithecinae</taxon>
        <taxon>Cercocebus</taxon>
    </lineage>
</organism>
<evidence type="ECO:0000256" key="1">
    <source>
        <dbReference type="SAM" id="SignalP"/>
    </source>
</evidence>
<dbReference type="AlphaFoldDB" id="A0A2K5LEL0"/>
<name>A0A2K5LEL0_CERAT</name>
<dbReference type="OMA" id="QICSMSC"/>
<feature type="chain" id="PRO_5014335889" description="Secreted protein" evidence="1">
    <location>
        <begin position="18"/>
        <end position="90"/>
    </location>
</feature>
<sequence length="90" mass="9687">MMLGAASHLLLWGRVSPGSGPCWQICSMSCDVLQPCVTKSLLWVSKSRRPLAMGHPAGPLDMETCGSQPMVILCPGNTWQCLGSFLVVRV</sequence>
<evidence type="ECO:0000313" key="2">
    <source>
        <dbReference type="Ensembl" id="ENSCATP00000011391.1"/>
    </source>
</evidence>
<keyword evidence="3" id="KW-1185">Reference proteome</keyword>
<dbReference type="GeneTree" id="ENSGT00910000148525"/>
<reference evidence="2" key="2">
    <citation type="submission" date="2025-09" db="UniProtKB">
        <authorList>
            <consortium name="Ensembl"/>
        </authorList>
    </citation>
    <scope>IDENTIFICATION</scope>
</reference>
<proteinExistence type="predicted"/>
<keyword evidence="1" id="KW-0732">Signal</keyword>
<dbReference type="Ensembl" id="ENSCATT00000035513.1">
    <property type="protein sequence ID" value="ENSCATP00000011391.1"/>
    <property type="gene ID" value="ENSCATG00000029929.1"/>
</dbReference>
<accession>A0A2K5LEL0</accession>
<feature type="signal peptide" evidence="1">
    <location>
        <begin position="1"/>
        <end position="17"/>
    </location>
</feature>
<evidence type="ECO:0008006" key="4">
    <source>
        <dbReference type="Google" id="ProtNLM"/>
    </source>
</evidence>
<protein>
    <recommendedName>
        <fullName evidence="4">Secreted protein</fullName>
    </recommendedName>
</protein>
<evidence type="ECO:0000313" key="3">
    <source>
        <dbReference type="Proteomes" id="UP000233060"/>
    </source>
</evidence>
<reference evidence="2" key="1">
    <citation type="submission" date="2025-08" db="UniProtKB">
        <authorList>
            <consortium name="Ensembl"/>
        </authorList>
    </citation>
    <scope>IDENTIFICATION</scope>
</reference>
<dbReference type="Proteomes" id="UP000233060">
    <property type="component" value="Unassembled WGS sequence"/>
</dbReference>